<evidence type="ECO:0000256" key="5">
    <source>
        <dbReference type="ARBA" id="ARBA00022842"/>
    </source>
</evidence>
<comment type="pathway">
    <text evidence="2 10 12">Cofactor biosynthesis; thiamine diphosphate biosynthesis; thiamine phosphate from 4-amino-2-methyl-5-diphosphomethylpyrimidine and 4-methyl-5-(2-phosphoethyl)-thiazole: step 1/1.</text>
</comment>
<comment type="similarity">
    <text evidence="10 11">Belongs to the thiamine-phosphate synthase family.</text>
</comment>
<feature type="binding site" evidence="10">
    <location>
        <begin position="272"/>
        <end position="274"/>
    </location>
    <ligand>
        <name>2-[(2R,5Z)-2-carboxy-4-methylthiazol-5(2H)-ylidene]ethyl phosphate</name>
        <dbReference type="ChEBI" id="CHEBI:62899"/>
    </ligand>
</feature>
<evidence type="ECO:0000256" key="11">
    <source>
        <dbReference type="RuleBase" id="RU003826"/>
    </source>
</evidence>
<gene>
    <name evidence="10" type="primary">thiE</name>
    <name evidence="14" type="ORF">J2S59_003859</name>
</gene>
<feature type="binding site" evidence="10">
    <location>
        <position position="227"/>
    </location>
    <ligand>
        <name>Mg(2+)</name>
        <dbReference type="ChEBI" id="CHEBI:18420"/>
    </ligand>
</feature>
<dbReference type="NCBIfam" id="TIGR00693">
    <property type="entry name" value="thiE"/>
    <property type="match status" value="1"/>
</dbReference>
<dbReference type="Proteomes" id="UP001240447">
    <property type="component" value="Unassembled WGS sequence"/>
</dbReference>
<evidence type="ECO:0000256" key="1">
    <source>
        <dbReference type="ARBA" id="ARBA00003814"/>
    </source>
</evidence>
<dbReference type="SUPFAM" id="SSF51391">
    <property type="entry name" value="Thiamin phosphate synthase"/>
    <property type="match status" value="1"/>
</dbReference>
<dbReference type="InterPro" id="IPR034291">
    <property type="entry name" value="TMP_synthase"/>
</dbReference>
<dbReference type="Gene3D" id="3.20.20.70">
    <property type="entry name" value="Aldolase class I"/>
    <property type="match status" value="1"/>
</dbReference>
<evidence type="ECO:0000259" key="13">
    <source>
        <dbReference type="Pfam" id="PF02581"/>
    </source>
</evidence>
<accession>A0ABT9NUD8</accession>
<dbReference type="Pfam" id="PF02581">
    <property type="entry name" value="TMP-TENI"/>
    <property type="match status" value="1"/>
</dbReference>
<evidence type="ECO:0000256" key="9">
    <source>
        <dbReference type="ARBA" id="ARBA00047883"/>
    </source>
</evidence>
<dbReference type="PANTHER" id="PTHR20857">
    <property type="entry name" value="THIAMINE-PHOSPHATE PYROPHOSPHORYLASE"/>
    <property type="match status" value="1"/>
</dbReference>
<dbReference type="EMBL" id="JAUSQM010000001">
    <property type="protein sequence ID" value="MDP9824050.1"/>
    <property type="molecule type" value="Genomic_DNA"/>
</dbReference>
<comment type="function">
    <text evidence="1 10">Condenses 4-methyl-5-(beta-hydroxyethyl)thiazole monophosphate (THZ-P) and 2-methyl-4-amino-5-hydroxymethyl pyrimidine pyrophosphate (HMP-PP) to form thiamine monophosphate (TMP).</text>
</comment>
<keyword evidence="5 10" id="KW-0460">Magnesium</keyword>
<protein>
    <recommendedName>
        <fullName evidence="10">Thiamine-phosphate synthase</fullName>
        <shortName evidence="10">TP synthase</shortName>
        <shortName evidence="10">TPS</shortName>
        <ecNumber evidence="10">2.5.1.3</ecNumber>
    </recommendedName>
    <alternativeName>
        <fullName evidence="10">Thiamine-phosphate pyrophosphorylase</fullName>
        <shortName evidence="10">TMP pyrophosphorylase</shortName>
        <shortName evidence="10">TMP-PPase</shortName>
    </alternativeName>
</protein>
<dbReference type="PANTHER" id="PTHR20857:SF15">
    <property type="entry name" value="THIAMINE-PHOSPHATE SYNTHASE"/>
    <property type="match status" value="1"/>
</dbReference>
<evidence type="ECO:0000256" key="8">
    <source>
        <dbReference type="ARBA" id="ARBA00047851"/>
    </source>
</evidence>
<dbReference type="HAMAP" id="MF_00097">
    <property type="entry name" value="TMP_synthase"/>
    <property type="match status" value="1"/>
</dbReference>
<evidence type="ECO:0000256" key="4">
    <source>
        <dbReference type="ARBA" id="ARBA00022723"/>
    </source>
</evidence>
<evidence type="ECO:0000256" key="12">
    <source>
        <dbReference type="RuleBase" id="RU004253"/>
    </source>
</evidence>
<dbReference type="InterPro" id="IPR022998">
    <property type="entry name" value="ThiamineP_synth_TenI"/>
</dbReference>
<comment type="catalytic activity">
    <reaction evidence="8 10 11">
        <text>2-(2-carboxy-4-methylthiazol-5-yl)ethyl phosphate + 4-amino-2-methyl-5-(diphosphooxymethyl)pyrimidine + 2 H(+) = thiamine phosphate + CO2 + diphosphate</text>
        <dbReference type="Rhea" id="RHEA:47848"/>
        <dbReference type="ChEBI" id="CHEBI:15378"/>
        <dbReference type="ChEBI" id="CHEBI:16526"/>
        <dbReference type="ChEBI" id="CHEBI:33019"/>
        <dbReference type="ChEBI" id="CHEBI:37575"/>
        <dbReference type="ChEBI" id="CHEBI:57841"/>
        <dbReference type="ChEBI" id="CHEBI:62890"/>
        <dbReference type="EC" id="2.5.1.3"/>
    </reaction>
</comment>
<dbReference type="InterPro" id="IPR036206">
    <property type="entry name" value="ThiamineP_synth_sf"/>
</dbReference>
<keyword evidence="4 10" id="KW-0479">Metal-binding</keyword>
<feature type="binding site" evidence="10">
    <location>
        <position position="275"/>
    </location>
    <ligand>
        <name>4-amino-2-methyl-5-(diphosphooxymethyl)pyrimidine</name>
        <dbReference type="ChEBI" id="CHEBI:57841"/>
    </ligand>
</feature>
<comment type="catalytic activity">
    <reaction evidence="9 10 11">
        <text>2-[(2R,5Z)-2-carboxy-4-methylthiazol-5(2H)-ylidene]ethyl phosphate + 4-amino-2-methyl-5-(diphosphooxymethyl)pyrimidine + 2 H(+) = thiamine phosphate + CO2 + diphosphate</text>
        <dbReference type="Rhea" id="RHEA:47844"/>
        <dbReference type="ChEBI" id="CHEBI:15378"/>
        <dbReference type="ChEBI" id="CHEBI:16526"/>
        <dbReference type="ChEBI" id="CHEBI:33019"/>
        <dbReference type="ChEBI" id="CHEBI:37575"/>
        <dbReference type="ChEBI" id="CHEBI:57841"/>
        <dbReference type="ChEBI" id="CHEBI:62899"/>
        <dbReference type="EC" id="2.5.1.3"/>
    </reaction>
</comment>
<keyword evidence="15" id="KW-1185">Reference proteome</keyword>
<keyword evidence="6 10" id="KW-0784">Thiamine biosynthesis</keyword>
<comment type="cofactor">
    <cofactor evidence="10">
        <name>Mg(2+)</name>
        <dbReference type="ChEBI" id="CHEBI:18420"/>
    </cofactor>
    <text evidence="10">Binds 1 Mg(2+) ion per subunit.</text>
</comment>
<feature type="binding site" evidence="10">
    <location>
        <position position="207"/>
    </location>
    <ligand>
        <name>4-amino-2-methyl-5-(diphosphooxymethyl)pyrimidine</name>
        <dbReference type="ChEBI" id="CHEBI:57841"/>
    </ligand>
</feature>
<evidence type="ECO:0000256" key="3">
    <source>
        <dbReference type="ARBA" id="ARBA00022679"/>
    </source>
</evidence>
<comment type="caution">
    <text evidence="10">Lacks conserved residue(s) required for the propagation of feature annotation.</text>
</comment>
<dbReference type="EC" id="2.5.1.3" evidence="10"/>
<comment type="catalytic activity">
    <reaction evidence="7 10 11">
        <text>4-methyl-5-(2-phosphooxyethyl)-thiazole + 4-amino-2-methyl-5-(diphosphooxymethyl)pyrimidine + H(+) = thiamine phosphate + diphosphate</text>
        <dbReference type="Rhea" id="RHEA:22328"/>
        <dbReference type="ChEBI" id="CHEBI:15378"/>
        <dbReference type="ChEBI" id="CHEBI:33019"/>
        <dbReference type="ChEBI" id="CHEBI:37575"/>
        <dbReference type="ChEBI" id="CHEBI:57841"/>
        <dbReference type="ChEBI" id="CHEBI:58296"/>
        <dbReference type="EC" id="2.5.1.3"/>
    </reaction>
</comment>
<reference evidence="14 15" key="1">
    <citation type="submission" date="2023-07" db="EMBL/GenBank/DDBJ databases">
        <title>Sequencing the genomes of 1000 actinobacteria strains.</title>
        <authorList>
            <person name="Klenk H.-P."/>
        </authorList>
    </citation>
    <scope>NUCLEOTIDE SEQUENCE [LARGE SCALE GENOMIC DNA]</scope>
    <source>
        <strain evidence="14 15">GD13</strain>
    </source>
</reference>
<feature type="domain" description="Thiamine phosphate synthase/TenI" evidence="13">
    <location>
        <begin position="149"/>
        <end position="324"/>
    </location>
</feature>
<evidence type="ECO:0000256" key="2">
    <source>
        <dbReference type="ARBA" id="ARBA00005165"/>
    </source>
</evidence>
<dbReference type="InterPro" id="IPR013785">
    <property type="entry name" value="Aldolase_TIM"/>
</dbReference>
<feature type="binding site" evidence="10">
    <location>
        <begin position="175"/>
        <end position="179"/>
    </location>
    <ligand>
        <name>4-amino-2-methyl-5-(diphosphooxymethyl)pyrimidine</name>
        <dbReference type="ChEBI" id="CHEBI:57841"/>
    </ligand>
</feature>
<evidence type="ECO:0000256" key="6">
    <source>
        <dbReference type="ARBA" id="ARBA00022977"/>
    </source>
</evidence>
<name>A0ABT9NUD8_9ACTN</name>
<evidence type="ECO:0000313" key="15">
    <source>
        <dbReference type="Proteomes" id="UP001240447"/>
    </source>
</evidence>
<evidence type="ECO:0000256" key="7">
    <source>
        <dbReference type="ARBA" id="ARBA00047334"/>
    </source>
</evidence>
<dbReference type="CDD" id="cd00564">
    <property type="entry name" value="TMP_TenI"/>
    <property type="match status" value="1"/>
</dbReference>
<evidence type="ECO:0000313" key="14">
    <source>
        <dbReference type="EMBL" id="MDP9824050.1"/>
    </source>
</evidence>
<organism evidence="14 15">
    <name type="scientific">Nocardioides massiliensis</name>
    <dbReference type="NCBI Taxonomy" id="1325935"/>
    <lineage>
        <taxon>Bacteria</taxon>
        <taxon>Bacillati</taxon>
        <taxon>Actinomycetota</taxon>
        <taxon>Actinomycetes</taxon>
        <taxon>Propionibacteriales</taxon>
        <taxon>Nocardioidaceae</taxon>
        <taxon>Nocardioides</taxon>
    </lineage>
</organism>
<sequence>MAAVEFHRLLRPVDGQIDLADLLERLRRVLEPCRDLRFLAWVRMIASGGTIQVRRSSSSATLLGSDLLGPLVVLTAGRPGCQAKGRDGYAVRLTSFRESLHGCYGRCIPHGSPRHRAEMGLEPLRPSNLIRVMPAKEVRSDVLPRIHCITDLPSYDNGALSLLEAVVREGVDAVQVRAKSVSDREVVAFTRALVDRLAGTPAAVIVNDRVDIALVAGAQGVHLGRDDLAVAEARRLAPEGFLVGGTCRNADQAREAKAQGADYVGVGPVYPTTTKSGLPDPIGLDVLRDAARVLPAIAISGINAERAPEVMAAGAYGIAVASAICRSPQPGLSARELVGAVAVA</sequence>
<feature type="binding site" evidence="10">
    <location>
        <position position="246"/>
    </location>
    <ligand>
        <name>4-amino-2-methyl-5-(diphosphooxymethyl)pyrimidine</name>
        <dbReference type="ChEBI" id="CHEBI:57841"/>
    </ligand>
</feature>
<feature type="binding site" evidence="10">
    <location>
        <position position="208"/>
    </location>
    <ligand>
        <name>Mg(2+)</name>
        <dbReference type="ChEBI" id="CHEBI:18420"/>
    </ligand>
</feature>
<keyword evidence="3 10" id="KW-0808">Transferase</keyword>
<proteinExistence type="inferred from homology"/>
<evidence type="ECO:0000256" key="10">
    <source>
        <dbReference type="HAMAP-Rule" id="MF_00097"/>
    </source>
</evidence>
<comment type="caution">
    <text evidence="14">The sequence shown here is derived from an EMBL/GenBank/DDBJ whole genome shotgun (WGS) entry which is preliminary data.</text>
</comment>
<feature type="binding site" evidence="10">
    <location>
        <position position="301"/>
    </location>
    <ligand>
        <name>2-[(2R,5Z)-2-carboxy-4-methylthiazol-5(2H)-ylidene]ethyl phosphate</name>
        <dbReference type="ChEBI" id="CHEBI:62899"/>
    </ligand>
</feature>